<evidence type="ECO:0000256" key="7">
    <source>
        <dbReference type="ARBA" id="ARBA00023136"/>
    </source>
</evidence>
<comment type="subcellular location">
    <subcellularLocation>
        <location evidence="1">Cell membrane</location>
        <topology evidence="1">Multi-pass membrane protein</topology>
    </subcellularLocation>
</comment>
<dbReference type="PANTHER" id="PTHR30330:SF1">
    <property type="entry name" value="AMINO-ACID CARRIER PROTEIN ALST"/>
    <property type="match status" value="1"/>
</dbReference>
<gene>
    <name evidence="10" type="ORF">HMPREF0058_1731</name>
</gene>
<feature type="transmembrane region" description="Helical" evidence="9">
    <location>
        <begin position="78"/>
        <end position="103"/>
    </location>
</feature>
<proteinExistence type="inferred from homology"/>
<dbReference type="Pfam" id="PF01235">
    <property type="entry name" value="Na_Ala_symp"/>
    <property type="match status" value="1"/>
</dbReference>
<evidence type="ECO:0000256" key="2">
    <source>
        <dbReference type="ARBA" id="ARBA00009261"/>
    </source>
</evidence>
<evidence type="ECO:0000256" key="6">
    <source>
        <dbReference type="ARBA" id="ARBA00022989"/>
    </source>
</evidence>
<feature type="transmembrane region" description="Helical" evidence="9">
    <location>
        <begin position="124"/>
        <end position="148"/>
    </location>
</feature>
<sequence length="270" mass="28296">MVVPAQCYSLRARVSRSCPVRGPQDAAAGGEGILTAAYPALPLPPPERSTMSAHLATSLTSILTDSLSGFESFVSGRILIWLLIAAGAYLTVCTRGVQLRLLARSVALVSHSRHQRGSLSSFQAFVIGLGGRVGTGNIAGVALAVTLGGPGSLLWMWVVALLGMATSFAESTLAQVFKVRAADGIFRGGPAYYMERGLALYGRAGLARTLDGTGFCGHARLLLRPHLPHGPVQHHRRDGGLLPRRGYLGHRARAHGRHRPDPAGGDAGGG</sequence>
<dbReference type="InterPro" id="IPR001463">
    <property type="entry name" value="Na/Ala_symport"/>
</dbReference>
<dbReference type="GO" id="GO:0005283">
    <property type="term" value="F:amino acid:sodium symporter activity"/>
    <property type="evidence" value="ECO:0007669"/>
    <property type="project" value="InterPro"/>
</dbReference>
<comment type="similarity">
    <text evidence="2">Belongs to the alanine or glycine:cation symporter (AGCS) (TC 2.A.25) family.</text>
</comment>
<dbReference type="HOGENOM" id="CLU_1029088_0_0_11"/>
<dbReference type="eggNOG" id="COG1115">
    <property type="taxonomic scope" value="Bacteria"/>
</dbReference>
<evidence type="ECO:0000256" key="3">
    <source>
        <dbReference type="ARBA" id="ARBA00022448"/>
    </source>
</evidence>
<keyword evidence="4" id="KW-1003">Cell membrane</keyword>
<reference evidence="10 11" key="1">
    <citation type="submission" date="2009-01" db="EMBL/GenBank/DDBJ databases">
        <authorList>
            <person name="Qin X."/>
            <person name="Bachman B."/>
            <person name="Battles P."/>
            <person name="Bell A."/>
            <person name="Bess C."/>
            <person name="Bickham C."/>
            <person name="Chaboub L."/>
            <person name="Chen D."/>
            <person name="Coyle M."/>
            <person name="Deiros D.R."/>
            <person name="Dinh H."/>
            <person name="Forbes L."/>
            <person name="Fowler G."/>
            <person name="Francisco L."/>
            <person name="Fu Q."/>
            <person name="Gubbala S."/>
            <person name="Hale W."/>
            <person name="Han Y."/>
            <person name="Hemphill L."/>
            <person name="Highlander S.K."/>
            <person name="Hirani K."/>
            <person name="Hogues M."/>
            <person name="Jackson L."/>
            <person name="Jakkamsetti A."/>
            <person name="Javaid M."/>
            <person name="Jiang H."/>
            <person name="Korchina V."/>
            <person name="Kovar C."/>
            <person name="Lara F."/>
            <person name="Lee S."/>
            <person name="Mata R."/>
            <person name="Mathew T."/>
            <person name="Moen C."/>
            <person name="Morales K."/>
            <person name="Munidasa M."/>
            <person name="Nazareth L."/>
            <person name="Ngo R."/>
            <person name="Nguyen L."/>
            <person name="Okwuonu G."/>
            <person name="Ongeri F."/>
            <person name="Patil S."/>
            <person name="Petrosino J."/>
            <person name="Pham C."/>
            <person name="Pham P."/>
            <person name="Pu L.-L."/>
            <person name="Puazo M."/>
            <person name="Raj R."/>
            <person name="Reid J."/>
            <person name="Rouhana J."/>
            <person name="Saada N."/>
            <person name="Shang Y."/>
            <person name="Simmons D."/>
            <person name="Thornton R."/>
            <person name="Warren J."/>
            <person name="Weissenberger G."/>
            <person name="Zhang J."/>
            <person name="Zhang L."/>
            <person name="Zhou C."/>
            <person name="Zhu D."/>
            <person name="Muzny D."/>
            <person name="Worley K."/>
            <person name="Gibbs R."/>
        </authorList>
    </citation>
    <scope>NUCLEOTIDE SEQUENCE [LARGE SCALE GENOMIC DNA]</scope>
    <source>
        <strain evidence="10 11">DSM 15434</strain>
    </source>
</reference>
<accession>C0W787</accession>
<keyword evidence="11" id="KW-1185">Reference proteome</keyword>
<organism evidence="10 11">
    <name type="scientific">Actinomyces urogenitalis DSM 15434</name>
    <dbReference type="NCBI Taxonomy" id="525246"/>
    <lineage>
        <taxon>Bacteria</taxon>
        <taxon>Bacillati</taxon>
        <taxon>Actinomycetota</taxon>
        <taxon>Actinomycetes</taxon>
        <taxon>Actinomycetales</taxon>
        <taxon>Actinomycetaceae</taxon>
        <taxon>Actinomyces</taxon>
    </lineage>
</organism>
<dbReference type="GO" id="GO:0005886">
    <property type="term" value="C:plasma membrane"/>
    <property type="evidence" value="ECO:0007669"/>
    <property type="project" value="UniProtKB-SubCell"/>
</dbReference>
<evidence type="ECO:0000256" key="4">
    <source>
        <dbReference type="ARBA" id="ARBA00022475"/>
    </source>
</evidence>
<evidence type="ECO:0000256" key="9">
    <source>
        <dbReference type="SAM" id="Phobius"/>
    </source>
</evidence>
<name>C0W787_9ACTO</name>
<protein>
    <submittedName>
        <fullName evidence="10">Sodium:alanine symporter family protein</fullName>
    </submittedName>
</protein>
<keyword evidence="5 9" id="KW-0812">Transmembrane</keyword>
<dbReference type="EMBL" id="ACFH01000117">
    <property type="protein sequence ID" value="EEH65397.1"/>
    <property type="molecule type" value="Genomic_DNA"/>
</dbReference>
<dbReference type="PANTHER" id="PTHR30330">
    <property type="entry name" value="AGSS FAMILY TRANSPORTER, SODIUM-ALANINE"/>
    <property type="match status" value="1"/>
</dbReference>
<keyword evidence="3" id="KW-0813">Transport</keyword>
<comment type="caution">
    <text evidence="10">The sequence shown here is derived from an EMBL/GenBank/DDBJ whole genome shotgun (WGS) entry which is preliminary data.</text>
</comment>
<dbReference type="Proteomes" id="UP000004778">
    <property type="component" value="Unassembled WGS sequence"/>
</dbReference>
<evidence type="ECO:0000256" key="1">
    <source>
        <dbReference type="ARBA" id="ARBA00004651"/>
    </source>
</evidence>
<evidence type="ECO:0000256" key="8">
    <source>
        <dbReference type="SAM" id="MobiDB-lite"/>
    </source>
</evidence>
<evidence type="ECO:0000313" key="10">
    <source>
        <dbReference type="EMBL" id="EEH65397.1"/>
    </source>
</evidence>
<keyword evidence="7 9" id="KW-0472">Membrane</keyword>
<dbReference type="AlphaFoldDB" id="C0W787"/>
<feature type="region of interest" description="Disordered" evidence="8">
    <location>
        <begin position="251"/>
        <end position="270"/>
    </location>
</feature>
<evidence type="ECO:0000256" key="5">
    <source>
        <dbReference type="ARBA" id="ARBA00022692"/>
    </source>
</evidence>
<keyword evidence="6 9" id="KW-1133">Transmembrane helix</keyword>
<evidence type="ECO:0000313" key="11">
    <source>
        <dbReference type="Proteomes" id="UP000004778"/>
    </source>
</evidence>